<accession>A0A086A2Y0</accession>
<dbReference type="STRING" id="445961.IW15_17940"/>
<feature type="signal peptide" evidence="1">
    <location>
        <begin position="1"/>
        <end position="22"/>
    </location>
</feature>
<comment type="caution">
    <text evidence="2">The sequence shown here is derived from an EMBL/GenBank/DDBJ whole genome shotgun (WGS) entry which is preliminary data.</text>
</comment>
<evidence type="ECO:0008006" key="4">
    <source>
        <dbReference type="Google" id="ProtNLM"/>
    </source>
</evidence>
<protein>
    <recommendedName>
        <fullName evidence="4">SH3b domain-containing protein</fullName>
    </recommendedName>
</protein>
<gene>
    <name evidence="2" type="ORF">IW15_17940</name>
</gene>
<keyword evidence="3" id="KW-1185">Reference proteome</keyword>
<sequence>MKNKFISTILALFSGFTFGQFAVIADKDGYTNVRENGKKDSKIISKLQNGQLIYCFEAPESNWTSIDYKDTKLNGYIYKDRYVFITDFSKIPLLLKNQNSARFGKGNIKISITQKTFDETKHRLTYISENILKSIDGKKYWGNDGGMPKTEYQSIEIKIDGKSIVLPASALQNLYEPNLDYSGVNYDVKTSSLYIQSSNGDGAGGYEVIWKIENGVYKERFITYGF</sequence>
<organism evidence="2 3">
    <name type="scientific">Chryseobacterium soli</name>
    <dbReference type="NCBI Taxonomy" id="445961"/>
    <lineage>
        <taxon>Bacteria</taxon>
        <taxon>Pseudomonadati</taxon>
        <taxon>Bacteroidota</taxon>
        <taxon>Flavobacteriia</taxon>
        <taxon>Flavobacteriales</taxon>
        <taxon>Weeksellaceae</taxon>
        <taxon>Chryseobacterium group</taxon>
        <taxon>Chryseobacterium</taxon>
    </lineage>
</organism>
<dbReference type="Gene3D" id="2.30.30.40">
    <property type="entry name" value="SH3 Domains"/>
    <property type="match status" value="1"/>
</dbReference>
<dbReference type="Proteomes" id="UP000028705">
    <property type="component" value="Unassembled WGS sequence"/>
</dbReference>
<evidence type="ECO:0000313" key="2">
    <source>
        <dbReference type="EMBL" id="KFF11044.1"/>
    </source>
</evidence>
<dbReference type="eggNOG" id="ENOG5031ZJM">
    <property type="taxonomic scope" value="Bacteria"/>
</dbReference>
<proteinExistence type="predicted"/>
<dbReference type="RefSeq" id="WP_034713892.1">
    <property type="nucleotide sequence ID" value="NZ_JPRH01000008.1"/>
</dbReference>
<name>A0A086A2Y0_9FLAO</name>
<keyword evidence="1" id="KW-0732">Signal</keyword>
<dbReference type="AlphaFoldDB" id="A0A086A2Y0"/>
<reference evidence="2 3" key="1">
    <citation type="submission" date="2014-07" db="EMBL/GenBank/DDBJ databases">
        <title>Genome of Chryseobacterium soli DSM 19298.</title>
        <authorList>
            <person name="Stropko S.J."/>
            <person name="Pipes S.E."/>
            <person name="Newman J."/>
        </authorList>
    </citation>
    <scope>NUCLEOTIDE SEQUENCE [LARGE SCALE GENOMIC DNA]</scope>
    <source>
        <strain evidence="2 3">DSM 19298</strain>
    </source>
</reference>
<feature type="chain" id="PRO_5001802240" description="SH3b domain-containing protein" evidence="1">
    <location>
        <begin position="23"/>
        <end position="226"/>
    </location>
</feature>
<evidence type="ECO:0000256" key="1">
    <source>
        <dbReference type="SAM" id="SignalP"/>
    </source>
</evidence>
<evidence type="ECO:0000313" key="3">
    <source>
        <dbReference type="Proteomes" id="UP000028705"/>
    </source>
</evidence>
<dbReference type="EMBL" id="JPRH01000008">
    <property type="protein sequence ID" value="KFF11044.1"/>
    <property type="molecule type" value="Genomic_DNA"/>
</dbReference>
<dbReference type="OrthoDB" id="7054664at2"/>